<organism evidence="2 3">
    <name type="scientific">Halomicronema hongdechloris C2206</name>
    <dbReference type="NCBI Taxonomy" id="1641165"/>
    <lineage>
        <taxon>Bacteria</taxon>
        <taxon>Bacillati</taxon>
        <taxon>Cyanobacteriota</taxon>
        <taxon>Cyanophyceae</taxon>
        <taxon>Nodosilineales</taxon>
        <taxon>Nodosilineaceae</taxon>
        <taxon>Halomicronema</taxon>
    </lineage>
</organism>
<dbReference type="EMBL" id="CP021983">
    <property type="protein sequence ID" value="ASC72827.1"/>
    <property type="molecule type" value="Genomic_DNA"/>
</dbReference>
<evidence type="ECO:0000313" key="3">
    <source>
        <dbReference type="Proteomes" id="UP000191901"/>
    </source>
</evidence>
<sequence>MPKERFSPTRAATSKSVNADESFDFDTWAQAVRQQMMEALKRRNNNS</sequence>
<dbReference type="RefSeq" id="WP_187329458.1">
    <property type="nucleotide sequence ID" value="NZ_CP021983.2"/>
</dbReference>
<dbReference type="AlphaFoldDB" id="A0A1Z3HRS3"/>
<dbReference type="Proteomes" id="UP000191901">
    <property type="component" value="Chromosome"/>
</dbReference>
<keyword evidence="3" id="KW-1185">Reference proteome</keyword>
<proteinExistence type="predicted"/>
<evidence type="ECO:0000256" key="1">
    <source>
        <dbReference type="SAM" id="MobiDB-lite"/>
    </source>
</evidence>
<reference evidence="2 3" key="1">
    <citation type="journal article" date="2016" name="Biochim. Biophys. Acta">
        <title>Characterization of red-shifted phycobilisomes isolated from the chlorophyll f-containing cyanobacterium Halomicronema hongdechloris.</title>
        <authorList>
            <person name="Li Y."/>
            <person name="Lin Y."/>
            <person name="Garvey C.J."/>
            <person name="Birch D."/>
            <person name="Corkery R.W."/>
            <person name="Loughlin P.C."/>
            <person name="Scheer H."/>
            <person name="Willows R.D."/>
            <person name="Chen M."/>
        </authorList>
    </citation>
    <scope>NUCLEOTIDE SEQUENCE [LARGE SCALE GENOMIC DNA]</scope>
    <source>
        <strain evidence="2 3">C2206</strain>
    </source>
</reference>
<dbReference type="KEGG" id="hhg:XM38_037860"/>
<evidence type="ECO:0000313" key="2">
    <source>
        <dbReference type="EMBL" id="ASC72827.1"/>
    </source>
</evidence>
<protein>
    <submittedName>
        <fullName evidence="2">Uncharacterized protein</fullName>
    </submittedName>
</protein>
<feature type="region of interest" description="Disordered" evidence="1">
    <location>
        <begin position="1"/>
        <end position="20"/>
    </location>
</feature>
<feature type="compositionally biased region" description="Polar residues" evidence="1">
    <location>
        <begin position="10"/>
        <end position="19"/>
    </location>
</feature>
<gene>
    <name evidence="2" type="ORF">XM38_037860</name>
</gene>
<name>A0A1Z3HRS3_9CYAN</name>
<accession>A0A1Z3HRS3</accession>